<evidence type="ECO:0000313" key="5">
    <source>
        <dbReference type="Proteomes" id="UP000318017"/>
    </source>
</evidence>
<evidence type="ECO:0000313" key="4">
    <source>
        <dbReference type="EMBL" id="QDV25722.1"/>
    </source>
</evidence>
<dbReference type="AlphaFoldDB" id="A0A518GAT7"/>
<evidence type="ECO:0000256" key="1">
    <source>
        <dbReference type="SAM" id="Coils"/>
    </source>
</evidence>
<accession>A0A518GAT7</accession>
<gene>
    <name evidence="4" type="ORF">Q31a_40490</name>
</gene>
<organism evidence="4 5">
    <name type="scientific">Aureliella helgolandensis</name>
    <dbReference type="NCBI Taxonomy" id="2527968"/>
    <lineage>
        <taxon>Bacteria</taxon>
        <taxon>Pseudomonadati</taxon>
        <taxon>Planctomycetota</taxon>
        <taxon>Planctomycetia</taxon>
        <taxon>Pirellulales</taxon>
        <taxon>Pirellulaceae</taxon>
        <taxon>Aureliella</taxon>
    </lineage>
</organism>
<feature type="coiled-coil region" evidence="1">
    <location>
        <begin position="461"/>
        <end position="523"/>
    </location>
</feature>
<feature type="region of interest" description="Disordered" evidence="2">
    <location>
        <begin position="569"/>
        <end position="594"/>
    </location>
</feature>
<protein>
    <recommendedName>
        <fullName evidence="6">Secreted protein</fullName>
    </recommendedName>
</protein>
<keyword evidence="1" id="KW-0175">Coiled coil</keyword>
<feature type="signal peptide" evidence="3">
    <location>
        <begin position="1"/>
        <end position="28"/>
    </location>
</feature>
<dbReference type="Proteomes" id="UP000318017">
    <property type="component" value="Chromosome"/>
</dbReference>
<name>A0A518GAT7_9BACT</name>
<keyword evidence="3" id="KW-0732">Signal</keyword>
<evidence type="ECO:0000256" key="2">
    <source>
        <dbReference type="SAM" id="MobiDB-lite"/>
    </source>
</evidence>
<sequence precursor="true">MKRCHRKWRIGSVGMSLLLASTAGLMFAQESSQSPTAPAPAAATDAVLSNTAGNSDLMEPAENSVTVIQNGEIQNLEVIREVAAPEEKASESRPNEIPRVGQSVTFGARVSYGAGIPQEQLDKLITILRVLNIPKAAFHQNQDETDSTVVIQCPADATWRRVRIITQALEKLDGFKVDVRVAADGGLVTSTQVGADAEYTAMPAEGSKVAASGLTLQSGVESKSKITLPESSLMGGMVLAEDELSVRTFSSSDSAPMGAFSLPMGLPSEAIPGKKWVTSDSVIIAIADDGSRIFCYCEKHPHWVEQRLEPLADAEIVPVVDGHSAAVMYGNYCFAYSTSQGAWDTLELPTNEVAVPNVSDDSVVVHSAAKGDFVFKNSWGRWFSGEEIMNGKVVDYIATRPAVTSQATSIVEINTNDLSASSGPAESGLTKFTDNLQSRRAIDSSATSVDESQLFSVHFVFSRDEEDVDQLRQTYARLNATARDIASSLHEPQTKPNLARKLNAQLRDAVQQAFETRQKLQRVELAEFARRLKGLQASIELRDEISQQIVERRVAELLDPNLKWEETATVDKDTSARELSGNAESQSSMQLEGESAVAERAETEEVSVEAATLTPAPAAGGLEQELDIRGDFVRPQSRLRLVLGKLPEELHDLLAQQAERVQQLRAHVRRYEARIAQKVDLEESRRSLSAVQDQLEEQTRRQKLAWHGFMEQIELLSIALERDHVRLENAAEELNETKQLYDEGVRGRDELRAAEIALLDARVAMQESEAWLGLYHHAGQGLDPAEAEADTETATETGAELETEAEVDVVSAADLQAEEED</sequence>
<evidence type="ECO:0008006" key="6">
    <source>
        <dbReference type="Google" id="ProtNLM"/>
    </source>
</evidence>
<feature type="region of interest" description="Disordered" evidence="2">
    <location>
        <begin position="782"/>
        <end position="808"/>
    </location>
</feature>
<dbReference type="RefSeq" id="WP_145081206.1">
    <property type="nucleotide sequence ID" value="NZ_CP036298.1"/>
</dbReference>
<reference evidence="4 5" key="1">
    <citation type="submission" date="2019-02" db="EMBL/GenBank/DDBJ databases">
        <title>Deep-cultivation of Planctomycetes and their phenomic and genomic characterization uncovers novel biology.</title>
        <authorList>
            <person name="Wiegand S."/>
            <person name="Jogler M."/>
            <person name="Boedeker C."/>
            <person name="Pinto D."/>
            <person name="Vollmers J."/>
            <person name="Rivas-Marin E."/>
            <person name="Kohn T."/>
            <person name="Peeters S.H."/>
            <person name="Heuer A."/>
            <person name="Rast P."/>
            <person name="Oberbeckmann S."/>
            <person name="Bunk B."/>
            <person name="Jeske O."/>
            <person name="Meyerdierks A."/>
            <person name="Storesund J.E."/>
            <person name="Kallscheuer N."/>
            <person name="Luecker S."/>
            <person name="Lage O.M."/>
            <person name="Pohl T."/>
            <person name="Merkel B.J."/>
            <person name="Hornburger P."/>
            <person name="Mueller R.-W."/>
            <person name="Bruemmer F."/>
            <person name="Labrenz M."/>
            <person name="Spormann A.M."/>
            <person name="Op den Camp H."/>
            <person name="Overmann J."/>
            <person name="Amann R."/>
            <person name="Jetten M.S.M."/>
            <person name="Mascher T."/>
            <person name="Medema M.H."/>
            <person name="Devos D.P."/>
            <person name="Kaster A.-K."/>
            <person name="Ovreas L."/>
            <person name="Rohde M."/>
            <person name="Galperin M.Y."/>
            <person name="Jogler C."/>
        </authorList>
    </citation>
    <scope>NUCLEOTIDE SEQUENCE [LARGE SCALE GENOMIC DNA]</scope>
    <source>
        <strain evidence="4 5">Q31a</strain>
    </source>
</reference>
<dbReference type="EMBL" id="CP036298">
    <property type="protein sequence ID" value="QDV25722.1"/>
    <property type="molecule type" value="Genomic_DNA"/>
</dbReference>
<feature type="coiled-coil region" evidence="1">
    <location>
        <begin position="654"/>
        <end position="740"/>
    </location>
</feature>
<feature type="compositionally biased region" description="Acidic residues" evidence="2">
    <location>
        <begin position="785"/>
        <end position="807"/>
    </location>
</feature>
<proteinExistence type="predicted"/>
<feature type="chain" id="PRO_5021941221" description="Secreted protein" evidence="3">
    <location>
        <begin position="29"/>
        <end position="821"/>
    </location>
</feature>
<keyword evidence="5" id="KW-1185">Reference proteome</keyword>
<dbReference type="KEGG" id="ahel:Q31a_40490"/>
<evidence type="ECO:0000256" key="3">
    <source>
        <dbReference type="SAM" id="SignalP"/>
    </source>
</evidence>